<accession>A0A3D9BCN8</accession>
<dbReference type="EMBL" id="QNVS01000078">
    <property type="protein sequence ID" value="REC51320.1"/>
    <property type="molecule type" value="Genomic_DNA"/>
</dbReference>
<gene>
    <name evidence="1" type="ORF">DRF62_17540</name>
</gene>
<evidence type="ECO:0000313" key="2">
    <source>
        <dbReference type="Proteomes" id="UP000256512"/>
    </source>
</evidence>
<organism evidence="1 2">
    <name type="scientific">Chryseobacterium piscium</name>
    <dbReference type="NCBI Taxonomy" id="333702"/>
    <lineage>
        <taxon>Bacteria</taxon>
        <taxon>Pseudomonadati</taxon>
        <taxon>Bacteroidota</taxon>
        <taxon>Flavobacteriia</taxon>
        <taxon>Flavobacteriales</taxon>
        <taxon>Weeksellaceae</taxon>
        <taxon>Chryseobacterium group</taxon>
        <taxon>Chryseobacterium</taxon>
    </lineage>
</organism>
<name>A0A3D9BCN8_9FLAO</name>
<comment type="caution">
    <text evidence="1">The sequence shown here is derived from an EMBL/GenBank/DDBJ whole genome shotgun (WGS) entry which is preliminary data.</text>
</comment>
<sequence length="124" mass="14631">MIEQQMEGFVGAMTEAFINNARRLKGIPQGIINDVVHLRKIRTMWNEMYKVLELSKSQMTDQQIVNSFINFANYTDEFFEASFRYTDDMGQSLTKDGLEEFTEQWLQNNPYRNAARESIRNSMR</sequence>
<reference evidence="1 2" key="1">
    <citation type="journal article" date="2006" name="Int. J. Syst. Evol. Microbiol.">
        <title>Chryseobacterium piscium sp. nov., isolated from fish of the South Atlantic Ocean off South Africa.</title>
        <authorList>
            <person name="de Beer H."/>
            <person name="Hugo C.J."/>
            <person name="Jooste P.J."/>
            <person name="Vancanneyt M."/>
            <person name="Coenye T."/>
            <person name="Vandamme P."/>
        </authorList>
    </citation>
    <scope>NUCLEOTIDE SEQUENCE [LARGE SCALE GENOMIC DNA]</scope>
    <source>
        <strain evidence="1 2">CCUG 51923</strain>
    </source>
</reference>
<evidence type="ECO:0000313" key="1">
    <source>
        <dbReference type="EMBL" id="REC51320.1"/>
    </source>
</evidence>
<protein>
    <submittedName>
        <fullName evidence="1">Uncharacterized protein</fullName>
    </submittedName>
</protein>
<keyword evidence="2" id="KW-1185">Reference proteome</keyword>
<proteinExistence type="predicted"/>
<dbReference type="RefSeq" id="WP_115951463.1">
    <property type="nucleotide sequence ID" value="NZ_QNVS01000078.1"/>
</dbReference>
<dbReference type="AlphaFoldDB" id="A0A3D9BCN8"/>
<dbReference type="Proteomes" id="UP000256512">
    <property type="component" value="Unassembled WGS sequence"/>
</dbReference>